<organism evidence="1 2">
    <name type="scientific">Staphylococcus epidermidis</name>
    <dbReference type="NCBI Taxonomy" id="1282"/>
    <lineage>
        <taxon>Bacteria</taxon>
        <taxon>Bacillati</taxon>
        <taxon>Bacillota</taxon>
        <taxon>Bacilli</taxon>
        <taxon>Bacillales</taxon>
        <taxon>Staphylococcaceae</taxon>
        <taxon>Staphylococcus</taxon>
    </lineage>
</organism>
<evidence type="ECO:0000313" key="2">
    <source>
        <dbReference type="Proteomes" id="UP000228502"/>
    </source>
</evidence>
<dbReference type="Proteomes" id="UP000228502">
    <property type="component" value="Unassembled WGS sequence"/>
</dbReference>
<evidence type="ECO:0000313" key="1">
    <source>
        <dbReference type="EMBL" id="PIH10392.1"/>
    </source>
</evidence>
<name>A0AAE5QZB2_STAEP</name>
<dbReference type="EMBL" id="PEJG01000006">
    <property type="protein sequence ID" value="PIH10392.1"/>
    <property type="molecule type" value="Genomic_DNA"/>
</dbReference>
<dbReference type="AlphaFoldDB" id="A0AAE5QZB2"/>
<accession>A0AAE5QZB2</accession>
<reference evidence="1 2" key="1">
    <citation type="submission" date="2017-10" db="EMBL/GenBank/DDBJ databases">
        <title>genome sequences of Staph epi in chlorhexidine trial.</title>
        <authorList>
            <person name="Greninger A.L."/>
            <person name="Addetia A."/>
            <person name="Qin X."/>
            <person name="Zerr D."/>
        </authorList>
    </citation>
    <scope>NUCLEOTIDE SEQUENCE [LARGE SCALE GENOMIC DNA]</scope>
    <source>
        <strain evidence="1 2">SCH-17</strain>
    </source>
</reference>
<sequence length="40" mass="4789">MISIEFVFFTYTETLCLGIINKRDDSRIKRTLKSSLFNTW</sequence>
<gene>
    <name evidence="1" type="ORF">CTJ08_06000</name>
</gene>
<proteinExistence type="predicted"/>
<protein>
    <submittedName>
        <fullName evidence="1">Uncharacterized protein</fullName>
    </submittedName>
</protein>
<comment type="caution">
    <text evidence="1">The sequence shown here is derived from an EMBL/GenBank/DDBJ whole genome shotgun (WGS) entry which is preliminary data.</text>
</comment>